<reference evidence="1 2" key="1">
    <citation type="submission" date="2018-08" db="EMBL/GenBank/DDBJ databases">
        <title>Genome and evolution of the arbuscular mycorrhizal fungus Diversispora epigaea (formerly Glomus versiforme) and its bacterial endosymbionts.</title>
        <authorList>
            <person name="Sun X."/>
            <person name="Fei Z."/>
            <person name="Harrison M."/>
        </authorList>
    </citation>
    <scope>NUCLEOTIDE SEQUENCE [LARGE SCALE GENOMIC DNA]</scope>
    <source>
        <strain evidence="1 2">IT104</strain>
    </source>
</reference>
<organism evidence="1 2">
    <name type="scientific">Diversispora epigaea</name>
    <dbReference type="NCBI Taxonomy" id="1348612"/>
    <lineage>
        <taxon>Eukaryota</taxon>
        <taxon>Fungi</taxon>
        <taxon>Fungi incertae sedis</taxon>
        <taxon>Mucoromycota</taxon>
        <taxon>Glomeromycotina</taxon>
        <taxon>Glomeromycetes</taxon>
        <taxon>Diversisporales</taxon>
        <taxon>Diversisporaceae</taxon>
        <taxon>Diversispora</taxon>
    </lineage>
</organism>
<dbReference type="Proteomes" id="UP000266861">
    <property type="component" value="Unassembled WGS sequence"/>
</dbReference>
<dbReference type="OrthoDB" id="2449890at2759"/>
<evidence type="ECO:0000313" key="1">
    <source>
        <dbReference type="EMBL" id="RHZ59923.1"/>
    </source>
</evidence>
<comment type="caution">
    <text evidence="1">The sequence shown here is derived from an EMBL/GenBank/DDBJ whole genome shotgun (WGS) entry which is preliminary data.</text>
</comment>
<name>A0A397HF61_9GLOM</name>
<dbReference type="AlphaFoldDB" id="A0A397HF61"/>
<accession>A0A397HF61</accession>
<sequence>MSLNQECFINHLTNTQQHLNQHKTAKDVAAEDYCNTCHPLPLTIPLFFQQFWIWYASYHAESYSGKTITHAQNLITLFLSYSKNPKTKKRDGNEQGPIGCPLEKTKGLTPETNLIPIEAFSGQPHEDPVEWITTFERAAETNNWTTAERKMQIAARYLKGTASHWYKEKREANGF</sequence>
<keyword evidence="2" id="KW-1185">Reference proteome</keyword>
<evidence type="ECO:0008006" key="3">
    <source>
        <dbReference type="Google" id="ProtNLM"/>
    </source>
</evidence>
<proteinExistence type="predicted"/>
<evidence type="ECO:0000313" key="2">
    <source>
        <dbReference type="Proteomes" id="UP000266861"/>
    </source>
</evidence>
<dbReference type="EMBL" id="PQFF01000327">
    <property type="protein sequence ID" value="RHZ59923.1"/>
    <property type="molecule type" value="Genomic_DNA"/>
</dbReference>
<gene>
    <name evidence="1" type="ORF">Glove_360g195</name>
</gene>
<protein>
    <recommendedName>
        <fullName evidence="3">Retrotransposon gag domain-containing protein</fullName>
    </recommendedName>
</protein>